<feature type="signal peptide" evidence="1">
    <location>
        <begin position="1"/>
        <end position="20"/>
    </location>
</feature>
<dbReference type="GeneID" id="7834647"/>
<dbReference type="Gene3D" id="2.40.70.10">
    <property type="entry name" value="Acid Proteases"/>
    <property type="match status" value="1"/>
</dbReference>
<keyword evidence="3" id="KW-1185">Reference proteome</keyword>
<sequence length="342" mass="38582">MKRNLTSFCLALALINLTLAQSLTVPLSANQNGKLFFTLKYSQYGFKDCQVNFIPSISDCTNVVTQTAQEAKECGSVYIGPNTQVQGDDYLSTFQIGDQLAQITYTAPNQQSSFYGENELCFSILNGKFESNALDQLFKKQLISEKQVFFSLNAQQNLNQPIPAGRMDIGAPDTSLIKQGSNLVYLKNFGLQNIYSAPANRDLKFGDVPLSNVQVAEFDIESRFHILSIFTFPSLLQAFESQGIEYTYQNDNVFLPSIEKLQDITLSLVDENNQPFIVRLQPSYYTQQLPNGQYLLLFKKQIRNAAIIFGNAIFESYYIGFNKDKQQIIIAEKEQQQNSSQI</sequence>
<evidence type="ECO:0000313" key="3">
    <source>
        <dbReference type="Proteomes" id="UP000009168"/>
    </source>
</evidence>
<dbReference type="InParanoid" id="Q22UY6"/>
<dbReference type="EMBL" id="GG662798">
    <property type="protein sequence ID" value="EAR89162.1"/>
    <property type="molecule type" value="Genomic_DNA"/>
</dbReference>
<evidence type="ECO:0000256" key="1">
    <source>
        <dbReference type="SAM" id="SignalP"/>
    </source>
</evidence>
<evidence type="ECO:0000313" key="2">
    <source>
        <dbReference type="EMBL" id="EAR89162.1"/>
    </source>
</evidence>
<accession>Q22UY6</accession>
<organism evidence="2 3">
    <name type="scientific">Tetrahymena thermophila (strain SB210)</name>
    <dbReference type="NCBI Taxonomy" id="312017"/>
    <lineage>
        <taxon>Eukaryota</taxon>
        <taxon>Sar</taxon>
        <taxon>Alveolata</taxon>
        <taxon>Ciliophora</taxon>
        <taxon>Intramacronucleata</taxon>
        <taxon>Oligohymenophorea</taxon>
        <taxon>Hymenostomatida</taxon>
        <taxon>Tetrahymenina</taxon>
        <taxon>Tetrahymenidae</taxon>
        <taxon>Tetrahymena</taxon>
    </lineage>
</organism>
<keyword evidence="2" id="KW-0812">Transmembrane</keyword>
<dbReference type="AlphaFoldDB" id="Q22UY6"/>
<reference evidence="3" key="1">
    <citation type="journal article" date="2006" name="PLoS Biol.">
        <title>Macronuclear genome sequence of the ciliate Tetrahymena thermophila, a model eukaryote.</title>
        <authorList>
            <person name="Eisen J.A."/>
            <person name="Coyne R.S."/>
            <person name="Wu M."/>
            <person name="Wu D."/>
            <person name="Thiagarajan M."/>
            <person name="Wortman J.R."/>
            <person name="Badger J.H."/>
            <person name="Ren Q."/>
            <person name="Amedeo P."/>
            <person name="Jones K.M."/>
            <person name="Tallon L.J."/>
            <person name="Delcher A.L."/>
            <person name="Salzberg S.L."/>
            <person name="Silva J.C."/>
            <person name="Haas B.J."/>
            <person name="Majoros W.H."/>
            <person name="Farzad M."/>
            <person name="Carlton J.M."/>
            <person name="Smith R.K. Jr."/>
            <person name="Garg J."/>
            <person name="Pearlman R.E."/>
            <person name="Karrer K.M."/>
            <person name="Sun L."/>
            <person name="Manning G."/>
            <person name="Elde N.C."/>
            <person name="Turkewitz A.P."/>
            <person name="Asai D.J."/>
            <person name="Wilkes D.E."/>
            <person name="Wang Y."/>
            <person name="Cai H."/>
            <person name="Collins K."/>
            <person name="Stewart B.A."/>
            <person name="Lee S.R."/>
            <person name="Wilamowska K."/>
            <person name="Weinberg Z."/>
            <person name="Ruzzo W.L."/>
            <person name="Wloga D."/>
            <person name="Gaertig J."/>
            <person name="Frankel J."/>
            <person name="Tsao C.-C."/>
            <person name="Gorovsky M.A."/>
            <person name="Keeling P.J."/>
            <person name="Waller R.F."/>
            <person name="Patron N.J."/>
            <person name="Cherry J.M."/>
            <person name="Stover N.A."/>
            <person name="Krieger C.J."/>
            <person name="del Toro C."/>
            <person name="Ryder H.F."/>
            <person name="Williamson S.C."/>
            <person name="Barbeau R.A."/>
            <person name="Hamilton E.P."/>
            <person name="Orias E."/>
        </authorList>
    </citation>
    <scope>NUCLEOTIDE SEQUENCE [LARGE SCALE GENOMIC DNA]</scope>
    <source>
        <strain evidence="3">SB210</strain>
    </source>
</reference>
<dbReference type="RefSeq" id="XP_001009407.1">
    <property type="nucleotide sequence ID" value="XM_001009407.2"/>
</dbReference>
<proteinExistence type="predicted"/>
<dbReference type="Proteomes" id="UP000009168">
    <property type="component" value="Unassembled WGS sequence"/>
</dbReference>
<dbReference type="SUPFAM" id="SSF50630">
    <property type="entry name" value="Acid proteases"/>
    <property type="match status" value="1"/>
</dbReference>
<keyword evidence="2" id="KW-0472">Membrane</keyword>
<dbReference type="KEGG" id="tet:TTHERM_00577170"/>
<keyword evidence="1" id="KW-0732">Signal</keyword>
<name>Q22UY6_TETTS</name>
<protein>
    <submittedName>
        <fullName evidence="2">Transmembrane protein, putative</fullName>
    </submittedName>
</protein>
<gene>
    <name evidence="2" type="ORF">TTHERM_00577170</name>
</gene>
<dbReference type="InterPro" id="IPR021109">
    <property type="entry name" value="Peptidase_aspartic_dom_sf"/>
</dbReference>
<dbReference type="HOGENOM" id="CLU_063368_0_0_1"/>
<feature type="chain" id="PRO_5004201119" evidence="1">
    <location>
        <begin position="21"/>
        <end position="342"/>
    </location>
</feature>